<proteinExistence type="predicted"/>
<evidence type="ECO:0000313" key="2">
    <source>
        <dbReference type="EMBL" id="SVB55016.1"/>
    </source>
</evidence>
<feature type="non-terminal residue" evidence="2">
    <location>
        <position position="279"/>
    </location>
</feature>
<keyword evidence="1" id="KW-0472">Membrane</keyword>
<feature type="transmembrane region" description="Helical" evidence="1">
    <location>
        <begin position="6"/>
        <end position="25"/>
    </location>
</feature>
<dbReference type="EMBL" id="UINC01046684">
    <property type="protein sequence ID" value="SVB55016.1"/>
    <property type="molecule type" value="Genomic_DNA"/>
</dbReference>
<reference evidence="2" key="1">
    <citation type="submission" date="2018-05" db="EMBL/GenBank/DDBJ databases">
        <authorList>
            <person name="Lanie J.A."/>
            <person name="Ng W.-L."/>
            <person name="Kazmierczak K.M."/>
            <person name="Andrzejewski T.M."/>
            <person name="Davidsen T.M."/>
            <person name="Wayne K.J."/>
            <person name="Tettelin H."/>
            <person name="Glass J.I."/>
            <person name="Rusch D."/>
            <person name="Podicherti R."/>
            <person name="Tsui H.-C.T."/>
            <person name="Winkler M.E."/>
        </authorList>
    </citation>
    <scope>NUCLEOTIDE SEQUENCE</scope>
</reference>
<feature type="transmembrane region" description="Helical" evidence="1">
    <location>
        <begin position="247"/>
        <end position="278"/>
    </location>
</feature>
<feature type="transmembrane region" description="Helical" evidence="1">
    <location>
        <begin position="63"/>
        <end position="80"/>
    </location>
</feature>
<keyword evidence="1" id="KW-0812">Transmembrane</keyword>
<gene>
    <name evidence="2" type="ORF">METZ01_LOCUS207870</name>
</gene>
<evidence type="ECO:0000256" key="1">
    <source>
        <dbReference type="SAM" id="Phobius"/>
    </source>
</evidence>
<accession>A0A382EW64</accession>
<sequence>MISFLVLMILMLSSLGYGLLGLRIISCPHAPSWGEDYGRAFALGMGTLGWLVFWFGISGFLQSWILWGILSPGVLSLWFLRKNLRRFSFKDIGNISWMLLMFLMVTVFLDLLEALAPPADADTLAYHFALPKQFLKNGVIEFVPIAVDGAIPLLTHMTYLLALGLGGETSLTLWSFTTQIFMMLALYGVGRRWLSREWSLALVLVFETTPAVIYGGGSGHMEVRTAIFMLIGAVAIAEGTKKKSTSLVILAGMMAGFFMGSKYFGLFAATGIGSVILLQ</sequence>
<organism evidence="2">
    <name type="scientific">marine metagenome</name>
    <dbReference type="NCBI Taxonomy" id="408172"/>
    <lineage>
        <taxon>unclassified sequences</taxon>
        <taxon>metagenomes</taxon>
        <taxon>ecological metagenomes</taxon>
    </lineage>
</organism>
<feature type="transmembrane region" description="Helical" evidence="1">
    <location>
        <begin position="171"/>
        <end position="189"/>
    </location>
</feature>
<keyword evidence="1" id="KW-1133">Transmembrane helix</keyword>
<dbReference type="AlphaFoldDB" id="A0A382EW64"/>
<protein>
    <submittedName>
        <fullName evidence="2">Uncharacterized protein</fullName>
    </submittedName>
</protein>
<feature type="transmembrane region" description="Helical" evidence="1">
    <location>
        <begin position="198"/>
        <end position="217"/>
    </location>
</feature>
<feature type="transmembrane region" description="Helical" evidence="1">
    <location>
        <begin position="92"/>
        <end position="112"/>
    </location>
</feature>
<name>A0A382EW64_9ZZZZ</name>
<feature type="transmembrane region" description="Helical" evidence="1">
    <location>
        <begin position="223"/>
        <end position="240"/>
    </location>
</feature>
<feature type="transmembrane region" description="Helical" evidence="1">
    <location>
        <begin position="37"/>
        <end position="57"/>
    </location>
</feature>